<dbReference type="SUPFAM" id="SSF57667">
    <property type="entry name" value="beta-beta-alpha zinc fingers"/>
    <property type="match status" value="1"/>
</dbReference>
<evidence type="ECO:0000256" key="2">
    <source>
        <dbReference type="ARBA" id="ARBA00006991"/>
    </source>
</evidence>
<comment type="caution">
    <text evidence="13">The sequence shown here is derived from an EMBL/GenBank/DDBJ whole genome shotgun (WGS) entry which is preliminary data.</text>
</comment>
<feature type="compositionally biased region" description="Polar residues" evidence="10">
    <location>
        <begin position="479"/>
        <end position="489"/>
    </location>
</feature>
<feature type="region of interest" description="Disordered" evidence="10">
    <location>
        <begin position="128"/>
        <end position="202"/>
    </location>
</feature>
<reference evidence="13 14" key="1">
    <citation type="submission" date="2024-08" db="EMBL/GenBank/DDBJ databases">
        <title>The draft genome of Apodemus speciosus.</title>
        <authorList>
            <person name="Nabeshima K."/>
            <person name="Suzuki S."/>
            <person name="Onuma M."/>
        </authorList>
    </citation>
    <scope>NUCLEOTIDE SEQUENCE [LARGE SCALE GENOMIC DNA]</scope>
    <source>
        <strain evidence="13">IB14-021</strain>
    </source>
</reference>
<evidence type="ECO:0000256" key="10">
    <source>
        <dbReference type="SAM" id="MobiDB-lite"/>
    </source>
</evidence>
<dbReference type="InterPro" id="IPR001909">
    <property type="entry name" value="KRAB"/>
</dbReference>
<keyword evidence="14" id="KW-1185">Reference proteome</keyword>
<comment type="similarity">
    <text evidence="2">Belongs to the krueppel C2H2-type zinc-finger protein family.</text>
</comment>
<dbReference type="PROSITE" id="PS50805">
    <property type="entry name" value="KRAB"/>
    <property type="match status" value="1"/>
</dbReference>
<proteinExistence type="inferred from homology"/>
<dbReference type="Pfam" id="PF00096">
    <property type="entry name" value="zf-C2H2"/>
    <property type="match status" value="2"/>
</dbReference>
<evidence type="ECO:0000256" key="5">
    <source>
        <dbReference type="ARBA" id="ARBA00022771"/>
    </source>
</evidence>
<dbReference type="Pfam" id="PF01352">
    <property type="entry name" value="KRAB"/>
    <property type="match status" value="1"/>
</dbReference>
<dbReference type="SUPFAM" id="SSF101967">
    <property type="entry name" value="Adhesin YadA, collagen-binding domain"/>
    <property type="match status" value="1"/>
</dbReference>
<dbReference type="PANTHER" id="PTHR24381:SF390">
    <property type="entry name" value="ZINC FINGER PROTEIN 37 HOMOLOG"/>
    <property type="match status" value="1"/>
</dbReference>
<evidence type="ECO:0000256" key="3">
    <source>
        <dbReference type="ARBA" id="ARBA00022723"/>
    </source>
</evidence>
<evidence type="ECO:0000313" key="14">
    <source>
        <dbReference type="Proteomes" id="UP001623349"/>
    </source>
</evidence>
<dbReference type="Gene3D" id="3.30.160.60">
    <property type="entry name" value="Classic Zinc Finger"/>
    <property type="match status" value="1"/>
</dbReference>
<dbReference type="InterPro" id="IPR011049">
    <property type="entry name" value="Serralysin-like_metalloprot_C"/>
</dbReference>
<keyword evidence="6" id="KW-0862">Zinc</keyword>
<dbReference type="EMBL" id="BAAFST010000017">
    <property type="protein sequence ID" value="GAB1301045.1"/>
    <property type="molecule type" value="Genomic_DNA"/>
</dbReference>
<comment type="subcellular location">
    <subcellularLocation>
        <location evidence="1">Nucleus</location>
    </subcellularLocation>
</comment>
<dbReference type="PANTHER" id="PTHR24381">
    <property type="entry name" value="ZINC FINGER PROTEIN"/>
    <property type="match status" value="1"/>
</dbReference>
<protein>
    <submittedName>
        <fullName evidence="13">Zinc finger protein 57</fullName>
    </submittedName>
</protein>
<keyword evidence="7" id="KW-0238">DNA-binding</keyword>
<feature type="domain" description="C2H2-type" evidence="11">
    <location>
        <begin position="233"/>
        <end position="260"/>
    </location>
</feature>
<keyword evidence="5 9" id="KW-0863">Zinc-finger</keyword>
<keyword evidence="4" id="KW-0677">Repeat</keyword>
<evidence type="ECO:0000256" key="9">
    <source>
        <dbReference type="PROSITE-ProRule" id="PRU00042"/>
    </source>
</evidence>
<dbReference type="CDD" id="cd07765">
    <property type="entry name" value="KRAB_A-box"/>
    <property type="match status" value="1"/>
</dbReference>
<feature type="region of interest" description="Disordered" evidence="10">
    <location>
        <begin position="433"/>
        <end position="489"/>
    </location>
</feature>
<keyword evidence="8" id="KW-0539">Nucleus</keyword>
<evidence type="ECO:0000256" key="4">
    <source>
        <dbReference type="ARBA" id="ARBA00022737"/>
    </source>
</evidence>
<dbReference type="PROSITE" id="PS00028">
    <property type="entry name" value="ZINC_FINGER_C2H2_1"/>
    <property type="match status" value="3"/>
</dbReference>
<sequence>MAAKKQSKSAQRSRTTISYEDVAVTFTPEEWEYLTSAQKNLYQKVMSETFKNLTFVESKKKRQEPSSDLEDKDDDGEKPSTCTGVFKGGPFFFCLTCGKCFKKNTFLFNHQFPVRSRRLAVTNPQIRKALGPNPQALGPNPQALGSNPQALGPKPQALDPKPQAPGHKSQPPGHKSQPPGHKSQALGHKSQALGHKPQHRGERPFFCNLCGKTYRDASGLSRHRRAHLGYRPRSCPECGKCFRDQSEVNRHLKVHQNKPAPAPAPSSAAGNQKRKSKVPPTPPRSQATALKYVKVIQGPVARAKARNSGSSSLNVRSNPLTVIRSREKISCPYCRITFTMRTCFLSHLKIHFRRQPNQHFCCREAHSSNTLRMQKIYNCPVCDSSFRGKESLLDHLCCRRPIRFSKCWEILGHLLGYLREPLVLGNSLRVRESSREKMESRKRRRKHPCRENPETEGLSGNDEVAEMEVATNPDLMSVNPETPVTEGNN</sequence>
<dbReference type="Proteomes" id="UP001623349">
    <property type="component" value="Unassembled WGS sequence"/>
</dbReference>
<evidence type="ECO:0000259" key="11">
    <source>
        <dbReference type="PROSITE" id="PS50157"/>
    </source>
</evidence>
<dbReference type="InterPro" id="IPR036236">
    <property type="entry name" value="Znf_C2H2_sf"/>
</dbReference>
<evidence type="ECO:0000256" key="8">
    <source>
        <dbReference type="ARBA" id="ARBA00023242"/>
    </source>
</evidence>
<name>A0ABQ0FPG7_APOSI</name>
<feature type="domain" description="C2H2-type" evidence="11">
    <location>
        <begin position="329"/>
        <end position="356"/>
    </location>
</feature>
<feature type="region of interest" description="Disordered" evidence="10">
    <location>
        <begin position="255"/>
        <end position="288"/>
    </location>
</feature>
<feature type="compositionally biased region" description="Acidic residues" evidence="10">
    <location>
        <begin position="67"/>
        <end position="76"/>
    </location>
</feature>
<dbReference type="SMART" id="SM00355">
    <property type="entry name" value="ZnF_C2H2"/>
    <property type="match status" value="4"/>
</dbReference>
<evidence type="ECO:0000313" key="13">
    <source>
        <dbReference type="EMBL" id="GAB1301045.1"/>
    </source>
</evidence>
<dbReference type="SUPFAM" id="SSF109640">
    <property type="entry name" value="KRAB domain (Kruppel-associated box)"/>
    <property type="match status" value="1"/>
</dbReference>
<feature type="domain" description="KRAB" evidence="12">
    <location>
        <begin position="17"/>
        <end position="92"/>
    </location>
</feature>
<dbReference type="InterPro" id="IPR036051">
    <property type="entry name" value="KRAB_dom_sf"/>
</dbReference>
<evidence type="ECO:0000256" key="1">
    <source>
        <dbReference type="ARBA" id="ARBA00004123"/>
    </source>
</evidence>
<dbReference type="InterPro" id="IPR013087">
    <property type="entry name" value="Znf_C2H2_type"/>
</dbReference>
<gene>
    <name evidence="13" type="ORF">APTSU1_001628300</name>
</gene>
<evidence type="ECO:0000256" key="7">
    <source>
        <dbReference type="ARBA" id="ARBA00023125"/>
    </source>
</evidence>
<feature type="domain" description="C2H2-type" evidence="11">
    <location>
        <begin position="205"/>
        <end position="232"/>
    </location>
</feature>
<evidence type="ECO:0000256" key="6">
    <source>
        <dbReference type="ARBA" id="ARBA00022833"/>
    </source>
</evidence>
<organism evidence="13 14">
    <name type="scientific">Apodemus speciosus</name>
    <name type="common">Large Japanese field mouse</name>
    <dbReference type="NCBI Taxonomy" id="105296"/>
    <lineage>
        <taxon>Eukaryota</taxon>
        <taxon>Metazoa</taxon>
        <taxon>Chordata</taxon>
        <taxon>Craniata</taxon>
        <taxon>Vertebrata</taxon>
        <taxon>Euteleostomi</taxon>
        <taxon>Mammalia</taxon>
        <taxon>Eutheria</taxon>
        <taxon>Euarchontoglires</taxon>
        <taxon>Glires</taxon>
        <taxon>Rodentia</taxon>
        <taxon>Myomorpha</taxon>
        <taxon>Muroidea</taxon>
        <taxon>Muridae</taxon>
        <taxon>Murinae</taxon>
        <taxon>Apodemus</taxon>
    </lineage>
</organism>
<keyword evidence="3" id="KW-0479">Metal-binding</keyword>
<feature type="domain" description="C2H2-type" evidence="11">
    <location>
        <begin position="92"/>
        <end position="120"/>
    </location>
</feature>
<evidence type="ECO:0000259" key="12">
    <source>
        <dbReference type="PROSITE" id="PS50805"/>
    </source>
</evidence>
<accession>A0ABQ0FPG7</accession>
<dbReference type="Gene3D" id="6.10.140.140">
    <property type="match status" value="1"/>
</dbReference>
<dbReference type="PROSITE" id="PS50157">
    <property type="entry name" value="ZINC_FINGER_C2H2_2"/>
    <property type="match status" value="4"/>
</dbReference>
<feature type="region of interest" description="Disordered" evidence="10">
    <location>
        <begin position="57"/>
        <end position="80"/>
    </location>
</feature>
<dbReference type="SMART" id="SM00349">
    <property type="entry name" value="KRAB"/>
    <property type="match status" value="1"/>
</dbReference>